<evidence type="ECO:0000313" key="4">
    <source>
        <dbReference type="Proteomes" id="UP000297668"/>
    </source>
</evidence>
<dbReference type="AlphaFoldDB" id="A0A4Y9EWN6"/>
<evidence type="ECO:0000313" key="3">
    <source>
        <dbReference type="Proteomes" id="UP000297244"/>
    </source>
</evidence>
<accession>A0A4Y9EWN6</accession>
<dbReference type="Proteomes" id="UP000297244">
    <property type="component" value="Unassembled WGS sequence"/>
</dbReference>
<dbReference type="EMBL" id="SKBL01000015">
    <property type="protein sequence ID" value="TFU15583.1"/>
    <property type="molecule type" value="Genomic_DNA"/>
</dbReference>
<dbReference type="EMBL" id="SJZF01000012">
    <property type="protein sequence ID" value="TFU26125.1"/>
    <property type="molecule type" value="Genomic_DNA"/>
</dbReference>
<keyword evidence="3" id="KW-1185">Reference proteome</keyword>
<dbReference type="Proteomes" id="UP000297668">
    <property type="component" value="Unassembled WGS sequence"/>
</dbReference>
<comment type="caution">
    <text evidence="2">The sequence shown here is derived from an EMBL/GenBank/DDBJ whole genome shotgun (WGS) entry which is preliminary data.</text>
</comment>
<dbReference type="STRING" id="1449357.GCA_000744175_00154"/>
<sequence length="182" mass="21096">MTLEVGDILKTRDGLVEVRDNYGLVLRLGPSSELEYVYHPQGGIIAQPAERPTLVFFGEIFKFRHYVRPLEVVACGKYRTSCWYCPANVYARNLDAHRDAFYALLGEVFIWEWDERGQSFDLVSIPEGYKAVLRHDPTQPMRNRYAVEDMMPISEKEWEYIASNYINPTRWISRPQEVVGAG</sequence>
<name>A0A4Y9EWN6_9DEIN</name>
<reference evidence="3 4" key="1">
    <citation type="submission" date="2019-03" db="EMBL/GenBank/DDBJ databases">
        <title>Thermus tengchongensis species for the arsenic transformation mechanism.</title>
        <authorList>
            <person name="Yuan G.C."/>
        </authorList>
    </citation>
    <scope>NUCLEOTIDE SEQUENCE [LARGE SCALE GENOMIC DNA]</scope>
    <source>
        <strain evidence="2 4">15W</strain>
        <strain evidence="1 3">15Y</strain>
    </source>
</reference>
<dbReference type="OrthoDB" id="33160at2"/>
<proteinExistence type="predicted"/>
<evidence type="ECO:0000313" key="2">
    <source>
        <dbReference type="EMBL" id="TFU26125.1"/>
    </source>
</evidence>
<dbReference type="RefSeq" id="WP_051906147.1">
    <property type="nucleotide sequence ID" value="NZ_ML214250.1"/>
</dbReference>
<evidence type="ECO:0000313" key="1">
    <source>
        <dbReference type="EMBL" id="TFU15583.1"/>
    </source>
</evidence>
<gene>
    <name evidence="1" type="ORF">E0489_08965</name>
    <name evidence="2" type="ORF">E0687_07890</name>
</gene>
<organism evidence="2 4">
    <name type="scientific">Thermus tengchongensis</name>
    <dbReference type="NCBI Taxonomy" id="1214928"/>
    <lineage>
        <taxon>Bacteria</taxon>
        <taxon>Thermotogati</taxon>
        <taxon>Deinococcota</taxon>
        <taxon>Deinococci</taxon>
        <taxon>Thermales</taxon>
        <taxon>Thermaceae</taxon>
        <taxon>Thermus</taxon>
    </lineage>
</organism>
<protein>
    <submittedName>
        <fullName evidence="2">Uncharacterized protein</fullName>
    </submittedName>
</protein>